<evidence type="ECO:0000313" key="2">
    <source>
        <dbReference type="Proteomes" id="UP000018837"/>
    </source>
</evidence>
<accession>W2C444</accession>
<dbReference type="PROSITE" id="PS51257">
    <property type="entry name" value="PROKAR_LIPOPROTEIN"/>
    <property type="match status" value="1"/>
</dbReference>
<protein>
    <recommendedName>
        <fullName evidence="3">Lipoprotein</fullName>
    </recommendedName>
</protein>
<evidence type="ECO:0000313" key="1">
    <source>
        <dbReference type="EMBL" id="ETK01979.1"/>
    </source>
</evidence>
<comment type="caution">
    <text evidence="1">The sequence shown here is derived from an EMBL/GenBank/DDBJ whole genome shotgun (WGS) entry which is preliminary data.</text>
</comment>
<dbReference type="Proteomes" id="UP000018837">
    <property type="component" value="Unassembled WGS sequence"/>
</dbReference>
<dbReference type="AlphaFoldDB" id="W2C444"/>
<gene>
    <name evidence="1" type="ORF">N425_07150</name>
</gene>
<name>W2C444_9BACT</name>
<sequence>MKFIFIAILFPLLLSSCLQKGKSRLAPNLSVATRDTTEEEEGGHITSCHIRVRILDEYGNDLLDPSSSSPKAIDASKIKFYYVRGGKELPCGIEGRPRGGYVITPEGSGPSYYEIKVFLDISPEDSITTTLLDWGDGHRDVFKTYFFRKPGVIIRQKVWLNDSLILDIPKRYGPKDLIFTIRR</sequence>
<evidence type="ECO:0008006" key="3">
    <source>
        <dbReference type="Google" id="ProtNLM"/>
    </source>
</evidence>
<reference evidence="1 2" key="1">
    <citation type="submission" date="2013-11" db="EMBL/GenBank/DDBJ databases">
        <title>Single cell genomics of uncultured Tannerella BU063 (oral taxon 286).</title>
        <authorList>
            <person name="Beall C.J."/>
            <person name="Campbell A.G."/>
            <person name="Griffen A.L."/>
            <person name="Podar M."/>
            <person name="Leys E.J."/>
        </authorList>
    </citation>
    <scope>NUCLEOTIDE SEQUENCE [LARGE SCALE GENOMIC DNA]</scope>
    <source>
        <strain evidence="1">Cell 2</strain>
    </source>
</reference>
<organism evidence="1 2">
    <name type="scientific">Tannerella sp. oral taxon BU063 isolate Cell 2</name>
    <dbReference type="NCBI Taxonomy" id="1411148"/>
    <lineage>
        <taxon>Bacteria</taxon>
        <taxon>Pseudomonadati</taxon>
        <taxon>Bacteroidota</taxon>
        <taxon>Bacteroidia</taxon>
        <taxon>Bacteroidales</taxon>
        <taxon>Tannerellaceae</taxon>
        <taxon>Tannerella</taxon>
    </lineage>
</organism>
<proteinExistence type="predicted"/>
<dbReference type="EMBL" id="AYUF01000425">
    <property type="protein sequence ID" value="ETK01979.1"/>
    <property type="molecule type" value="Genomic_DNA"/>
</dbReference>